<dbReference type="PROSITE" id="PS00141">
    <property type="entry name" value="ASP_PROTEASE"/>
    <property type="match status" value="1"/>
</dbReference>
<evidence type="ECO:0000313" key="8">
    <source>
        <dbReference type="Proteomes" id="UP001219518"/>
    </source>
</evidence>
<evidence type="ECO:0000313" key="7">
    <source>
        <dbReference type="EMBL" id="KAK3909855.1"/>
    </source>
</evidence>
<dbReference type="Gene3D" id="1.10.340.70">
    <property type="match status" value="1"/>
</dbReference>
<dbReference type="InterPro" id="IPR012337">
    <property type="entry name" value="RNaseH-like_sf"/>
</dbReference>
<evidence type="ECO:0000259" key="5">
    <source>
        <dbReference type="Pfam" id="PF03732"/>
    </source>
</evidence>
<organism evidence="7 8">
    <name type="scientific">Frankliniella fusca</name>
    <dbReference type="NCBI Taxonomy" id="407009"/>
    <lineage>
        <taxon>Eukaryota</taxon>
        <taxon>Metazoa</taxon>
        <taxon>Ecdysozoa</taxon>
        <taxon>Arthropoda</taxon>
        <taxon>Hexapoda</taxon>
        <taxon>Insecta</taxon>
        <taxon>Pterygota</taxon>
        <taxon>Neoptera</taxon>
        <taxon>Paraneoptera</taxon>
        <taxon>Thysanoptera</taxon>
        <taxon>Terebrantia</taxon>
        <taxon>Thripoidea</taxon>
        <taxon>Thripidae</taxon>
        <taxon>Frankliniella</taxon>
    </lineage>
</organism>
<dbReference type="GO" id="GO:0004190">
    <property type="term" value="F:aspartic-type endopeptidase activity"/>
    <property type="evidence" value="ECO:0007669"/>
    <property type="project" value="InterPro"/>
</dbReference>
<dbReference type="AlphaFoldDB" id="A0AAE1GXU4"/>
<feature type="compositionally biased region" description="Basic residues" evidence="4">
    <location>
        <begin position="197"/>
        <end position="210"/>
    </location>
</feature>
<reference evidence="7" key="2">
    <citation type="journal article" date="2023" name="BMC Genomics">
        <title>Pest status, molecular evolution, and epigenetic factors derived from the genome assembly of Frankliniella fusca, a thysanopteran phytovirus vector.</title>
        <authorList>
            <person name="Catto M.A."/>
            <person name="Labadie P.E."/>
            <person name="Jacobson A.L."/>
            <person name="Kennedy G.G."/>
            <person name="Srinivasan R."/>
            <person name="Hunt B.G."/>
        </authorList>
    </citation>
    <scope>NUCLEOTIDE SEQUENCE</scope>
    <source>
        <strain evidence="7">PL_HMW_Pooled</strain>
    </source>
</reference>
<reference evidence="7" key="1">
    <citation type="submission" date="2021-07" db="EMBL/GenBank/DDBJ databases">
        <authorList>
            <person name="Catto M.A."/>
            <person name="Jacobson A."/>
            <person name="Kennedy G."/>
            <person name="Labadie P."/>
            <person name="Hunt B.G."/>
            <person name="Srinivasan R."/>
        </authorList>
    </citation>
    <scope>NUCLEOTIDE SEQUENCE</scope>
    <source>
        <strain evidence="7">PL_HMW_Pooled</strain>
        <tissue evidence="7">Head</tissue>
    </source>
</reference>
<dbReference type="Pfam" id="PF17921">
    <property type="entry name" value="Integrase_H2C2"/>
    <property type="match status" value="1"/>
</dbReference>
<dbReference type="SUPFAM" id="SSF53098">
    <property type="entry name" value="Ribonuclease H-like"/>
    <property type="match status" value="1"/>
</dbReference>
<dbReference type="EMBL" id="JAHWGI010000128">
    <property type="protein sequence ID" value="KAK3909855.1"/>
    <property type="molecule type" value="Genomic_DNA"/>
</dbReference>
<evidence type="ECO:0000256" key="2">
    <source>
        <dbReference type="ARBA" id="ARBA00022695"/>
    </source>
</evidence>
<dbReference type="Proteomes" id="UP001219518">
    <property type="component" value="Unassembled WGS sequence"/>
</dbReference>
<keyword evidence="1" id="KW-0808">Transferase</keyword>
<keyword evidence="8" id="KW-1185">Reference proteome</keyword>
<comment type="caution">
    <text evidence="7">The sequence shown here is derived from an EMBL/GenBank/DDBJ whole genome shotgun (WGS) entry which is preliminary data.</text>
</comment>
<feature type="compositionally biased region" description="Low complexity" evidence="4">
    <location>
        <begin position="211"/>
        <end position="224"/>
    </location>
</feature>
<dbReference type="GO" id="GO:0003964">
    <property type="term" value="F:RNA-directed DNA polymerase activity"/>
    <property type="evidence" value="ECO:0007669"/>
    <property type="project" value="UniProtKB-KW"/>
</dbReference>
<proteinExistence type="predicted"/>
<dbReference type="InterPro" id="IPR005162">
    <property type="entry name" value="Retrotrans_gag_dom"/>
</dbReference>
<dbReference type="Pfam" id="PF03732">
    <property type="entry name" value="Retrotrans_gag"/>
    <property type="match status" value="1"/>
</dbReference>
<feature type="domain" description="Integrase zinc-binding" evidence="6">
    <location>
        <begin position="646"/>
        <end position="704"/>
    </location>
</feature>
<dbReference type="InterPro" id="IPR052160">
    <property type="entry name" value="Gypsy_RT_Integrase-like"/>
</dbReference>
<dbReference type="GO" id="GO:0003676">
    <property type="term" value="F:nucleic acid binding"/>
    <property type="evidence" value="ECO:0007669"/>
    <property type="project" value="InterPro"/>
</dbReference>
<feature type="domain" description="Retrotransposon gag" evidence="5">
    <location>
        <begin position="284"/>
        <end position="363"/>
    </location>
</feature>
<dbReference type="Gene3D" id="3.30.420.10">
    <property type="entry name" value="Ribonuclease H-like superfamily/Ribonuclease H"/>
    <property type="match status" value="1"/>
</dbReference>
<evidence type="ECO:0000256" key="4">
    <source>
        <dbReference type="SAM" id="MobiDB-lite"/>
    </source>
</evidence>
<accession>A0AAE1GXU4</accession>
<protein>
    <submittedName>
        <fullName evidence="7">Gypsy retrotransposon integrase-like protein 1</fullName>
    </submittedName>
</protein>
<dbReference type="FunFam" id="1.10.340.70:FF:000001">
    <property type="entry name" value="Retrovirus-related Pol polyprotein from transposon gypsy-like Protein"/>
    <property type="match status" value="1"/>
</dbReference>
<dbReference type="InterPro" id="IPR036397">
    <property type="entry name" value="RNaseH_sf"/>
</dbReference>
<sequence length="928" mass="104762">MDVSRLHKDELLFELAYRGLDLKKEKKTVTELRALLSERIEREAAGEEFESLVTWEDVDEGLILFQTKVELLNELVRPAGGDFDPSSAGRTRALASHCNKRLIALMERYDEMSPEMRTDVKKQAILLKTLVSEFRSMGESRVYAASSVQSVSAVEGWEPPQRPVVVRPAGVARGMVVGGGAIERKQAVRASVQTRSRTSRKSKKSRRKKSAISSSSASSSSSDSSDAEPVSRRTRLSSVPMDLHKWGVQPFSGDQSVSVCSFLSDIEEKARWRRVNLDSLVAAASEFFCGEAKVRYRSIAGSIDSWKEFCIKVKEEFLPMGYYDNLMEEIRSRKQGPEETVGTYVANMCALFDRLGTGVDEEHRQYEGWKLAITVKNLAPYYTDRLTLVKVASFEHLKQLGRDIEASKHRVDAYDGKTKVRKMEPEFAAKPARPRSKPLIHEVETEVEALSLGPNPPQNEHPAPKPRTLRCWNCDEVGHRHNSWGSFHELPPLQAKGGSLRACARRDRVRSPRKSKVLCEEVETIQVDVRGDGRLYVLVELYGVKFFGLLDSGATASTVGGGAWDKLRSYNKISVIGQDSWEKLCRSEVKLQPCRTKHVKVADGQTCPRGRVEADPESFPSWRVEGDQLYKLLSVGLGPPQWNRVVPKDLRDKVLFECHDRPLAGHRGVNKTYNILRTQYYWPEMRRDVQAYVASCATCIQYKTPQTKPAGVMGERRVVDAPFQFVASDLMGPFPRSYAGYTHLAVTTCLFSKYVWLRPLRSIKAAQIKWLDVYQDVARRLKEAYEKSARHYNLRRREKTFHVGQLVYYANKTQSDKFKFYSRKLAPNYLGPCTVESRKGTSGYVLRDAKGHLVGPYHVQDLVSNEDFKALRRPAAVEGLNTWQCSAAQHSALGTHAAHGAARPQCHPTWKRMVSVCQQFVISPMTNG</sequence>
<gene>
    <name evidence="7" type="ORF">KUF71_019864</name>
</gene>
<keyword evidence="3" id="KW-0695">RNA-directed DNA polymerase</keyword>
<dbReference type="PANTHER" id="PTHR47266">
    <property type="entry name" value="ENDONUCLEASE-RELATED"/>
    <property type="match status" value="1"/>
</dbReference>
<evidence type="ECO:0000259" key="6">
    <source>
        <dbReference type="Pfam" id="PF17921"/>
    </source>
</evidence>
<dbReference type="GO" id="GO:0006508">
    <property type="term" value="P:proteolysis"/>
    <property type="evidence" value="ECO:0007669"/>
    <property type="project" value="InterPro"/>
</dbReference>
<evidence type="ECO:0000256" key="1">
    <source>
        <dbReference type="ARBA" id="ARBA00022679"/>
    </source>
</evidence>
<name>A0AAE1GXU4_9NEOP</name>
<evidence type="ECO:0000256" key="3">
    <source>
        <dbReference type="ARBA" id="ARBA00022918"/>
    </source>
</evidence>
<feature type="region of interest" description="Disordered" evidence="4">
    <location>
        <begin position="186"/>
        <end position="235"/>
    </location>
</feature>
<dbReference type="InterPro" id="IPR001969">
    <property type="entry name" value="Aspartic_peptidase_AS"/>
</dbReference>
<dbReference type="InterPro" id="IPR041588">
    <property type="entry name" value="Integrase_H2C2"/>
</dbReference>
<keyword evidence="2" id="KW-0548">Nucleotidyltransferase</keyword>